<accession>A0A518ALR9</accession>
<dbReference type="EMBL" id="CP036278">
    <property type="protein sequence ID" value="QDU55661.1"/>
    <property type="molecule type" value="Genomic_DNA"/>
</dbReference>
<protein>
    <submittedName>
        <fullName evidence="1">Uncharacterized protein</fullName>
    </submittedName>
</protein>
<sequence length="86" mass="10126">MNRCTDSLRLAAPPKTAYYGKERNLLFYLEERSNGEKLLTSHEDTNSKFYRVFTEAEKSRRQRSRTTTCHCSHFRLTFELGGLGFR</sequence>
<keyword evidence="2" id="KW-1185">Reference proteome</keyword>
<name>A0A518ALR9_9BACT</name>
<dbReference type="AlphaFoldDB" id="A0A518ALR9"/>
<organism evidence="1 2">
    <name type="scientific">Aeoliella mucimassa</name>
    <dbReference type="NCBI Taxonomy" id="2527972"/>
    <lineage>
        <taxon>Bacteria</taxon>
        <taxon>Pseudomonadati</taxon>
        <taxon>Planctomycetota</taxon>
        <taxon>Planctomycetia</taxon>
        <taxon>Pirellulales</taxon>
        <taxon>Lacipirellulaceae</taxon>
        <taxon>Aeoliella</taxon>
    </lineage>
</organism>
<evidence type="ECO:0000313" key="1">
    <source>
        <dbReference type="EMBL" id="QDU55661.1"/>
    </source>
</evidence>
<dbReference type="Proteomes" id="UP000315750">
    <property type="component" value="Chromosome"/>
</dbReference>
<proteinExistence type="predicted"/>
<dbReference type="KEGG" id="amuc:Pan181_18540"/>
<evidence type="ECO:0000313" key="2">
    <source>
        <dbReference type="Proteomes" id="UP000315750"/>
    </source>
</evidence>
<gene>
    <name evidence="1" type="ORF">Pan181_18540</name>
</gene>
<reference evidence="1 2" key="1">
    <citation type="submission" date="2019-02" db="EMBL/GenBank/DDBJ databases">
        <title>Deep-cultivation of Planctomycetes and their phenomic and genomic characterization uncovers novel biology.</title>
        <authorList>
            <person name="Wiegand S."/>
            <person name="Jogler M."/>
            <person name="Boedeker C."/>
            <person name="Pinto D."/>
            <person name="Vollmers J."/>
            <person name="Rivas-Marin E."/>
            <person name="Kohn T."/>
            <person name="Peeters S.H."/>
            <person name="Heuer A."/>
            <person name="Rast P."/>
            <person name="Oberbeckmann S."/>
            <person name="Bunk B."/>
            <person name="Jeske O."/>
            <person name="Meyerdierks A."/>
            <person name="Storesund J.E."/>
            <person name="Kallscheuer N."/>
            <person name="Luecker S."/>
            <person name="Lage O.M."/>
            <person name="Pohl T."/>
            <person name="Merkel B.J."/>
            <person name="Hornburger P."/>
            <person name="Mueller R.-W."/>
            <person name="Bruemmer F."/>
            <person name="Labrenz M."/>
            <person name="Spormann A.M."/>
            <person name="Op den Camp H."/>
            <person name="Overmann J."/>
            <person name="Amann R."/>
            <person name="Jetten M.S.M."/>
            <person name="Mascher T."/>
            <person name="Medema M.H."/>
            <person name="Devos D.P."/>
            <person name="Kaster A.-K."/>
            <person name="Ovreas L."/>
            <person name="Rohde M."/>
            <person name="Galperin M.Y."/>
            <person name="Jogler C."/>
        </authorList>
    </citation>
    <scope>NUCLEOTIDE SEQUENCE [LARGE SCALE GENOMIC DNA]</scope>
    <source>
        <strain evidence="1 2">Pan181</strain>
    </source>
</reference>